<dbReference type="Proteomes" id="UP000736787">
    <property type="component" value="Unassembled WGS sequence"/>
</dbReference>
<organism evidence="5 6">
    <name type="scientific">Phytophthora cactorum</name>
    <dbReference type="NCBI Taxonomy" id="29920"/>
    <lineage>
        <taxon>Eukaryota</taxon>
        <taxon>Sar</taxon>
        <taxon>Stramenopiles</taxon>
        <taxon>Oomycota</taxon>
        <taxon>Peronosporomycetes</taxon>
        <taxon>Peronosporales</taxon>
        <taxon>Peronosporaceae</taxon>
        <taxon>Phytophthora</taxon>
    </lineage>
</organism>
<name>A0A329SQ33_9STRA</name>
<dbReference type="Proteomes" id="UP000251314">
    <property type="component" value="Unassembled WGS sequence"/>
</dbReference>
<comment type="caution">
    <text evidence="5">The sequence shown here is derived from an EMBL/GenBank/DDBJ whole genome shotgun (WGS) entry which is preliminary data.</text>
</comment>
<dbReference type="VEuPathDB" id="FungiDB:PC110_g5006"/>
<reference evidence="1" key="2">
    <citation type="submission" date="2018-10" db="EMBL/GenBank/DDBJ databases">
        <title>Effector identification in a new, highly contiguous assembly of the strawberry crown rot pathogen Phytophthora cactorum.</title>
        <authorList>
            <person name="Armitage A.D."/>
            <person name="Nellist C.F."/>
            <person name="Bates H."/>
            <person name="Vickerstaff R.J."/>
            <person name="Harrison R.J."/>
        </authorList>
    </citation>
    <scope>NUCLEOTIDE SEQUENCE</scope>
    <source>
        <strain evidence="1">15-7</strain>
        <strain evidence="2">4032</strain>
        <strain evidence="3">4040</strain>
        <strain evidence="4">P421</strain>
    </source>
</reference>
<proteinExistence type="predicted"/>
<accession>A0A329SQ33</accession>
<dbReference type="Proteomes" id="UP000760860">
    <property type="component" value="Unassembled WGS sequence"/>
</dbReference>
<evidence type="ECO:0000313" key="6">
    <source>
        <dbReference type="Proteomes" id="UP000251314"/>
    </source>
</evidence>
<reference evidence="5 6" key="1">
    <citation type="submission" date="2018-01" db="EMBL/GenBank/DDBJ databases">
        <title>Draft genome of the strawberry crown rot pathogen Phytophthora cactorum.</title>
        <authorList>
            <person name="Armitage A.D."/>
            <person name="Lysoe E."/>
            <person name="Nellist C.F."/>
            <person name="Harrison R.J."/>
            <person name="Brurberg M.B."/>
        </authorList>
    </citation>
    <scope>NUCLEOTIDE SEQUENCE [LARGE SCALE GENOMIC DNA]</scope>
    <source>
        <strain evidence="5 6">10300</strain>
    </source>
</reference>
<dbReference type="EMBL" id="RCMI01000184">
    <property type="protein sequence ID" value="KAG2927476.1"/>
    <property type="molecule type" value="Genomic_DNA"/>
</dbReference>
<dbReference type="AlphaFoldDB" id="A0A329SQ33"/>
<evidence type="ECO:0000313" key="3">
    <source>
        <dbReference type="EMBL" id="KAG2945121.1"/>
    </source>
</evidence>
<dbReference type="EMBL" id="RCMV01000160">
    <property type="protein sequence ID" value="KAG3223008.1"/>
    <property type="molecule type" value="Genomic_DNA"/>
</dbReference>
<dbReference type="Proteomes" id="UP000774804">
    <property type="component" value="Unassembled WGS sequence"/>
</dbReference>
<dbReference type="Proteomes" id="UP000735874">
    <property type="component" value="Unassembled WGS sequence"/>
</dbReference>
<evidence type="ECO:0000313" key="1">
    <source>
        <dbReference type="EMBL" id="KAG2859907.1"/>
    </source>
</evidence>
<evidence type="ECO:0000313" key="4">
    <source>
        <dbReference type="EMBL" id="KAG3223008.1"/>
    </source>
</evidence>
<protein>
    <submittedName>
        <fullName evidence="5">Uncharacterized protein</fullName>
    </submittedName>
</protein>
<keyword evidence="6" id="KW-1185">Reference proteome</keyword>
<dbReference type="EMBL" id="RCMG01000201">
    <property type="protein sequence ID" value="KAG2859907.1"/>
    <property type="molecule type" value="Genomic_DNA"/>
</dbReference>
<evidence type="ECO:0000313" key="5">
    <source>
        <dbReference type="EMBL" id="RAW38759.1"/>
    </source>
</evidence>
<dbReference type="EMBL" id="MJFZ01000081">
    <property type="protein sequence ID" value="RAW38759.1"/>
    <property type="molecule type" value="Genomic_DNA"/>
</dbReference>
<gene>
    <name evidence="5" type="ORF">PC110_g5006</name>
    <name evidence="1" type="ORF">PC113_g8523</name>
    <name evidence="2" type="ORF">PC115_g7562</name>
    <name evidence="3" type="ORF">PC117_g8737</name>
    <name evidence="4" type="ORF">PC129_g6313</name>
</gene>
<dbReference type="OrthoDB" id="125697at2759"/>
<dbReference type="EMBL" id="RCMK01000192">
    <property type="protein sequence ID" value="KAG2945121.1"/>
    <property type="molecule type" value="Genomic_DNA"/>
</dbReference>
<sequence>MDILGKRNKKDDDRLKIVESFMYSRKREEYLAAIPNPDFYATVVDKFDATSISDVNGESDDDESSNEKDEKTIVLDRKFNFAGGSCRFMFQYIANEVMGILNNALGQN</sequence>
<evidence type="ECO:0000313" key="2">
    <source>
        <dbReference type="EMBL" id="KAG2927476.1"/>
    </source>
</evidence>